<dbReference type="OrthoDB" id="5186830at2"/>
<proteinExistence type="predicted"/>
<dbReference type="PATRIC" id="fig|665004.4.peg.3304"/>
<dbReference type="SUPFAM" id="SSF54593">
    <property type="entry name" value="Glyoxalase/Bleomycin resistance protein/Dihydroxybiphenyl dioxygenase"/>
    <property type="match status" value="1"/>
</dbReference>
<keyword evidence="3" id="KW-1185">Reference proteome</keyword>
<reference evidence="3" key="1">
    <citation type="journal article" date="2017" name="Acta Aliment.">
        <title>Plant polysaccharide degrading enzyme system of Thermpbifida cellulosilytica TB100 revealed by de novo genome project data.</title>
        <authorList>
            <person name="Toth A."/>
            <person name="Baka E."/>
            <person name="Luzics S."/>
            <person name="Bata-Vidacs I."/>
            <person name="Nagy I."/>
            <person name="Balint B."/>
            <person name="Herceg R."/>
            <person name="Olasz F."/>
            <person name="Wilk T."/>
            <person name="Nagy T."/>
            <person name="Kriszt B."/>
            <person name="Nagy I."/>
            <person name="Kukolya J."/>
        </authorList>
    </citation>
    <scope>NUCLEOTIDE SEQUENCE [LARGE SCALE GENOMIC DNA]</scope>
    <source>
        <strain evidence="3">TB100</strain>
    </source>
</reference>
<evidence type="ECO:0000313" key="2">
    <source>
        <dbReference type="EMBL" id="KUP96733.1"/>
    </source>
</evidence>
<dbReference type="InterPro" id="IPR029068">
    <property type="entry name" value="Glyas_Bleomycin-R_OHBP_Dase"/>
</dbReference>
<dbReference type="STRING" id="665004.AC529_10400"/>
<dbReference type="InterPro" id="IPR004360">
    <property type="entry name" value="Glyas_Fos-R_dOase_dom"/>
</dbReference>
<keyword evidence="2" id="KW-0378">Hydrolase</keyword>
<sequence length="91" mass="9756">MTALNLLVVYTDRLAECRDFYSELGLDLVAEKHGDGPEHYAAVLADGAVIEFYPAGDRPPTGRLRLGLSVAGAQSRTVRDPDGRTVVVNGV</sequence>
<dbReference type="AlphaFoldDB" id="A0A147KHF6"/>
<comment type="caution">
    <text evidence="2">The sequence shown here is derived from an EMBL/GenBank/DDBJ whole genome shotgun (WGS) entry which is preliminary data.</text>
</comment>
<dbReference type="Gene3D" id="3.10.180.10">
    <property type="entry name" value="2,3-Dihydroxybiphenyl 1,2-Dioxygenase, domain 1"/>
    <property type="match status" value="1"/>
</dbReference>
<accession>A0A147KHF6</accession>
<evidence type="ECO:0000313" key="3">
    <source>
        <dbReference type="Proteomes" id="UP000074382"/>
    </source>
</evidence>
<gene>
    <name evidence="2" type="ORF">AC529_10400</name>
</gene>
<protein>
    <submittedName>
        <fullName evidence="2">Guanosine polyphosphate pyrophosphohydrolase</fullName>
    </submittedName>
</protein>
<dbReference type="RefSeq" id="WP_068757795.1">
    <property type="nucleotide sequence ID" value="NZ_KQ950184.1"/>
</dbReference>
<organism evidence="2 3">
    <name type="scientific">Thermobifida cellulosilytica TB100</name>
    <dbReference type="NCBI Taxonomy" id="665004"/>
    <lineage>
        <taxon>Bacteria</taxon>
        <taxon>Bacillati</taxon>
        <taxon>Actinomycetota</taxon>
        <taxon>Actinomycetes</taxon>
        <taxon>Streptosporangiales</taxon>
        <taxon>Nocardiopsidaceae</taxon>
        <taxon>Thermobifida</taxon>
    </lineage>
</organism>
<dbReference type="EMBL" id="LGEM01000076">
    <property type="protein sequence ID" value="KUP96733.1"/>
    <property type="molecule type" value="Genomic_DNA"/>
</dbReference>
<feature type="domain" description="Glyoxalase/fosfomycin resistance/dioxygenase" evidence="1">
    <location>
        <begin position="4"/>
        <end position="62"/>
    </location>
</feature>
<dbReference type="GO" id="GO:0016787">
    <property type="term" value="F:hydrolase activity"/>
    <property type="evidence" value="ECO:0007669"/>
    <property type="project" value="UniProtKB-KW"/>
</dbReference>
<name>A0A147KHF6_THECS</name>
<evidence type="ECO:0000259" key="1">
    <source>
        <dbReference type="Pfam" id="PF00903"/>
    </source>
</evidence>
<dbReference type="Proteomes" id="UP000074382">
    <property type="component" value="Unassembled WGS sequence"/>
</dbReference>
<dbReference type="Pfam" id="PF00903">
    <property type="entry name" value="Glyoxalase"/>
    <property type="match status" value="1"/>
</dbReference>